<dbReference type="AlphaFoldDB" id="A0A3V8XFD5"/>
<dbReference type="EMBL" id="AAGJVW010000048">
    <property type="protein sequence ID" value="EBO8589316.1"/>
    <property type="molecule type" value="Genomic_DNA"/>
</dbReference>
<gene>
    <name evidence="1" type="ORF">EIC46_21560</name>
</gene>
<proteinExistence type="predicted"/>
<reference evidence="1" key="1">
    <citation type="submission" date="2019-06" db="EMBL/GenBank/DDBJ databases">
        <authorList>
            <consortium name="NARMS: The National Antimicrobial Resistance Monitoring System"/>
        </authorList>
    </citation>
    <scope>NUCLEOTIDE SEQUENCE</scope>
    <source>
        <strain evidence="1">FSIS11815944</strain>
    </source>
</reference>
<comment type="caution">
    <text evidence="1">The sequence shown here is derived from an EMBL/GenBank/DDBJ whole genome shotgun (WGS) entry which is preliminary data.</text>
</comment>
<sequence>MAEHTLATPEQKITDSLKYKIGELVLLELANYVTSEARLNAYKFSDAIPPELIGALESLSLGVIRDVSRQFAEKYITFRLDFTALVHDFAQERIRKNIIKELILRLASYSYIKEVTRCSIKEINDIEREINFSGSKTGKKIPVGEHDYIRRVYSEHYDFLKGVEFSQARALIATSRKTGYPVFRIENIILK</sequence>
<evidence type="ECO:0000313" key="1">
    <source>
        <dbReference type="EMBL" id="EBO8589316.1"/>
    </source>
</evidence>
<protein>
    <submittedName>
        <fullName evidence="1">Uncharacterized protein</fullName>
    </submittedName>
</protein>
<organism evidence="1">
    <name type="scientific">Salmonella montevideo</name>
    <dbReference type="NCBI Taxonomy" id="115981"/>
    <lineage>
        <taxon>Bacteria</taxon>
        <taxon>Pseudomonadati</taxon>
        <taxon>Pseudomonadota</taxon>
        <taxon>Gammaproteobacteria</taxon>
        <taxon>Enterobacterales</taxon>
        <taxon>Enterobacteriaceae</taxon>
        <taxon>Salmonella</taxon>
    </lineage>
</organism>
<accession>A0A3V8XFD5</accession>
<name>A0A3V8XFD5_SALMO</name>